<evidence type="ECO:0000313" key="7">
    <source>
        <dbReference type="EMBL" id="PWJ91226.1"/>
    </source>
</evidence>
<evidence type="ECO:0000256" key="2">
    <source>
        <dbReference type="ARBA" id="ARBA00023002"/>
    </source>
</evidence>
<protein>
    <submittedName>
        <fullName evidence="7">D-3-phosphoglycerate dehydrogenase</fullName>
    </submittedName>
</protein>
<accession>A0AA45HIE1</accession>
<feature type="domain" description="D-isomer specific 2-hydroxyacid dehydrogenase NAD-binding" evidence="6">
    <location>
        <begin position="107"/>
        <end position="285"/>
    </location>
</feature>
<dbReference type="InterPro" id="IPR029753">
    <property type="entry name" value="D-isomer_DH_CS"/>
</dbReference>
<name>A0AA45HIE1_9BACT</name>
<dbReference type="Gene3D" id="3.40.50.720">
    <property type="entry name" value="NAD(P)-binding Rossmann-like Domain"/>
    <property type="match status" value="2"/>
</dbReference>
<dbReference type="GO" id="GO:0051287">
    <property type="term" value="F:NAD binding"/>
    <property type="evidence" value="ECO:0007669"/>
    <property type="project" value="InterPro"/>
</dbReference>
<dbReference type="SUPFAM" id="SSF51735">
    <property type="entry name" value="NAD(P)-binding Rossmann-fold domains"/>
    <property type="match status" value="1"/>
</dbReference>
<reference evidence="7 8" key="1">
    <citation type="submission" date="2018-05" db="EMBL/GenBank/DDBJ databases">
        <title>Genomic Encyclopedia of Type Strains, Phase IV (KMG-IV): sequencing the most valuable type-strain genomes for metagenomic binning, comparative biology and taxonomic classification.</title>
        <authorList>
            <person name="Goeker M."/>
        </authorList>
    </citation>
    <scope>NUCLEOTIDE SEQUENCE [LARGE SCALE GENOMIC DNA]</scope>
    <source>
        <strain evidence="7 8">DSM 24906</strain>
    </source>
</reference>
<evidence type="ECO:0000256" key="4">
    <source>
        <dbReference type="RuleBase" id="RU003719"/>
    </source>
</evidence>
<dbReference type="FunFam" id="3.40.50.720:FF:000203">
    <property type="entry name" value="D-3-phosphoglycerate dehydrogenase (SerA)"/>
    <property type="match status" value="1"/>
</dbReference>
<evidence type="ECO:0000256" key="3">
    <source>
        <dbReference type="ARBA" id="ARBA00023027"/>
    </source>
</evidence>
<dbReference type="SUPFAM" id="SSF52283">
    <property type="entry name" value="Formate/glycerate dehydrogenase catalytic domain-like"/>
    <property type="match status" value="1"/>
</dbReference>
<sequence length="314" mass="35080">MRIHLNDGMAESAIKKFNDELPEFTITNNHLEPEELKNEVKNIDILVVRSATKVTRGIIEAGKDSLKIIGRAGMGLDNIDQVAAKEFGIEVLNTPGQNSLSVAELVVGMILSIYRKLNRGTNGIREGLWEKKLLKGLELSNKNFGIIGFGNIGKHLSKLVSGFNDKVFVYDIYEISEEDKDNYNIEQVDLDYILKNCDIISLHIPHNEKTHHLISDKELNMMKKSALLINCARGGVLDEEALLKALEDEKILGAGLDVFEKEPAKGEIYTKLLSFDNVVATPHIGATTKEAQYRVGINMVERIVNATKKIHFEK</sequence>
<evidence type="ECO:0000256" key="1">
    <source>
        <dbReference type="ARBA" id="ARBA00005854"/>
    </source>
</evidence>
<dbReference type="InterPro" id="IPR006140">
    <property type="entry name" value="D-isomer_DH_NAD-bd"/>
</dbReference>
<dbReference type="InterPro" id="IPR050857">
    <property type="entry name" value="D-2-hydroxyacid_DH"/>
</dbReference>
<keyword evidence="3" id="KW-0520">NAD</keyword>
<dbReference type="Proteomes" id="UP000245921">
    <property type="component" value="Unassembled WGS sequence"/>
</dbReference>
<dbReference type="PROSITE" id="PS00671">
    <property type="entry name" value="D_2_HYDROXYACID_DH_3"/>
    <property type="match status" value="1"/>
</dbReference>
<gene>
    <name evidence="7" type="ORF">C7380_11132</name>
</gene>
<evidence type="ECO:0000259" key="5">
    <source>
        <dbReference type="Pfam" id="PF00389"/>
    </source>
</evidence>
<dbReference type="InterPro" id="IPR006139">
    <property type="entry name" value="D-isomer_2_OHA_DH_cat_dom"/>
</dbReference>
<dbReference type="GO" id="GO:0016616">
    <property type="term" value="F:oxidoreductase activity, acting on the CH-OH group of donors, NAD or NADP as acceptor"/>
    <property type="evidence" value="ECO:0007669"/>
    <property type="project" value="InterPro"/>
</dbReference>
<keyword evidence="2 4" id="KW-0560">Oxidoreductase</keyword>
<dbReference type="AlphaFoldDB" id="A0AA45HIE1"/>
<comment type="caution">
    <text evidence="7">The sequence shown here is derived from an EMBL/GenBank/DDBJ whole genome shotgun (WGS) entry which is preliminary data.</text>
</comment>
<dbReference type="Pfam" id="PF02826">
    <property type="entry name" value="2-Hacid_dh_C"/>
    <property type="match status" value="1"/>
</dbReference>
<dbReference type="EMBL" id="QGGI01000011">
    <property type="protein sequence ID" value="PWJ91226.1"/>
    <property type="molecule type" value="Genomic_DNA"/>
</dbReference>
<dbReference type="PANTHER" id="PTHR42789">
    <property type="entry name" value="D-ISOMER SPECIFIC 2-HYDROXYACID DEHYDROGENASE FAMILY PROTEIN (AFU_ORTHOLOGUE AFUA_6G10090)"/>
    <property type="match status" value="1"/>
</dbReference>
<dbReference type="InterPro" id="IPR036291">
    <property type="entry name" value="NAD(P)-bd_dom_sf"/>
</dbReference>
<comment type="similarity">
    <text evidence="1 4">Belongs to the D-isomer specific 2-hydroxyacid dehydrogenase family.</text>
</comment>
<organism evidence="7 8">
    <name type="scientific">Oceanotoga teriensis</name>
    <dbReference type="NCBI Taxonomy" id="515440"/>
    <lineage>
        <taxon>Bacteria</taxon>
        <taxon>Thermotogati</taxon>
        <taxon>Thermotogota</taxon>
        <taxon>Thermotogae</taxon>
        <taxon>Petrotogales</taxon>
        <taxon>Petrotogaceae</taxon>
        <taxon>Oceanotoga</taxon>
    </lineage>
</organism>
<evidence type="ECO:0000313" key="8">
    <source>
        <dbReference type="Proteomes" id="UP000245921"/>
    </source>
</evidence>
<dbReference type="PANTHER" id="PTHR42789:SF1">
    <property type="entry name" value="D-ISOMER SPECIFIC 2-HYDROXYACID DEHYDROGENASE FAMILY PROTEIN (AFU_ORTHOLOGUE AFUA_6G10090)"/>
    <property type="match status" value="1"/>
</dbReference>
<feature type="domain" description="D-isomer specific 2-hydroxyacid dehydrogenase catalytic" evidence="5">
    <location>
        <begin position="10"/>
        <end position="308"/>
    </location>
</feature>
<proteinExistence type="inferred from homology"/>
<evidence type="ECO:0000259" key="6">
    <source>
        <dbReference type="Pfam" id="PF02826"/>
    </source>
</evidence>
<keyword evidence="8" id="KW-1185">Reference proteome</keyword>
<dbReference type="PROSITE" id="PS00670">
    <property type="entry name" value="D_2_HYDROXYACID_DH_2"/>
    <property type="match status" value="1"/>
</dbReference>
<dbReference type="Pfam" id="PF00389">
    <property type="entry name" value="2-Hacid_dh"/>
    <property type="match status" value="1"/>
</dbReference>
<dbReference type="RefSeq" id="WP_109605050.1">
    <property type="nucleotide sequence ID" value="NZ_QGGI01000011.1"/>
</dbReference>